<organism evidence="9 10">
    <name type="scientific">Planococcus salinus</name>
    <dbReference type="NCBI Taxonomy" id="1848460"/>
    <lineage>
        <taxon>Bacteria</taxon>
        <taxon>Bacillati</taxon>
        <taxon>Bacillota</taxon>
        <taxon>Bacilli</taxon>
        <taxon>Bacillales</taxon>
        <taxon>Caryophanaceae</taxon>
        <taxon>Planococcus</taxon>
    </lineage>
</organism>
<dbReference type="Pfam" id="PF01546">
    <property type="entry name" value="Peptidase_M20"/>
    <property type="match status" value="1"/>
</dbReference>
<dbReference type="PANTHER" id="PTHR43808">
    <property type="entry name" value="ACETYLORNITHINE DEACETYLASE"/>
    <property type="match status" value="1"/>
</dbReference>
<proteinExistence type="inferred from homology"/>
<comment type="caution">
    <text evidence="9">The sequence shown here is derived from an EMBL/GenBank/DDBJ whole genome shotgun (WGS) entry which is preliminary data.</text>
</comment>
<dbReference type="GO" id="GO:0008777">
    <property type="term" value="F:acetylornithine deacetylase activity"/>
    <property type="evidence" value="ECO:0007669"/>
    <property type="project" value="TreeGrafter"/>
</dbReference>
<evidence type="ECO:0000256" key="3">
    <source>
        <dbReference type="ARBA" id="ARBA00022670"/>
    </source>
</evidence>
<dbReference type="EMBL" id="RIAX01000001">
    <property type="protein sequence ID" value="RNF40793.1"/>
    <property type="molecule type" value="Genomic_DNA"/>
</dbReference>
<reference evidence="9 10" key="1">
    <citation type="journal article" date="2018" name="Int. J. Syst. Evol. Microbiol.">
        <title>Planococcus salinus sp. nov., a moderately halophilic bacterium isolated from a saline-alkali soil.</title>
        <authorList>
            <person name="Gan L."/>
        </authorList>
    </citation>
    <scope>NUCLEOTIDE SEQUENCE [LARGE SCALE GENOMIC DNA]</scope>
    <source>
        <strain evidence="9 10">LCB217</strain>
    </source>
</reference>
<evidence type="ECO:0000256" key="7">
    <source>
        <dbReference type="ARBA" id="ARBA00022997"/>
    </source>
</evidence>
<keyword evidence="4" id="KW-0479">Metal-binding</keyword>
<gene>
    <name evidence="9" type="primary">pepV</name>
    <name evidence="9" type="ORF">EEX84_00080</name>
</gene>
<dbReference type="AlphaFoldDB" id="A0A3M8PAV8"/>
<evidence type="ECO:0000256" key="5">
    <source>
        <dbReference type="ARBA" id="ARBA00022801"/>
    </source>
</evidence>
<dbReference type="InterPro" id="IPR002933">
    <property type="entry name" value="Peptidase_M20"/>
</dbReference>
<dbReference type="CDD" id="cd03888">
    <property type="entry name" value="M20_PepV"/>
    <property type="match status" value="1"/>
</dbReference>
<dbReference type="InterPro" id="IPR010964">
    <property type="entry name" value="M20A_pepV-rel"/>
</dbReference>
<evidence type="ECO:0000256" key="1">
    <source>
        <dbReference type="ARBA" id="ARBA00001947"/>
    </source>
</evidence>
<evidence type="ECO:0000256" key="6">
    <source>
        <dbReference type="ARBA" id="ARBA00022833"/>
    </source>
</evidence>
<evidence type="ECO:0000313" key="9">
    <source>
        <dbReference type="EMBL" id="RNF40793.1"/>
    </source>
</evidence>
<dbReference type="GO" id="GO:0016805">
    <property type="term" value="F:dipeptidase activity"/>
    <property type="evidence" value="ECO:0007669"/>
    <property type="project" value="UniProtKB-KW"/>
</dbReference>
<name>A0A3M8PAV8_9BACL</name>
<dbReference type="PROSITE" id="PS00758">
    <property type="entry name" value="ARGE_DAPE_CPG2_1"/>
    <property type="match status" value="1"/>
</dbReference>
<dbReference type="OrthoDB" id="9761532at2"/>
<keyword evidence="10" id="KW-1185">Reference proteome</keyword>
<protein>
    <submittedName>
        <fullName evidence="9">Dipeptidase PepV</fullName>
    </submittedName>
</protein>
<dbReference type="SUPFAM" id="SSF55031">
    <property type="entry name" value="Bacterial exopeptidase dimerisation domain"/>
    <property type="match status" value="1"/>
</dbReference>
<dbReference type="Gene3D" id="3.40.630.10">
    <property type="entry name" value="Zn peptidases"/>
    <property type="match status" value="1"/>
</dbReference>
<dbReference type="GO" id="GO:0008270">
    <property type="term" value="F:zinc ion binding"/>
    <property type="evidence" value="ECO:0007669"/>
    <property type="project" value="InterPro"/>
</dbReference>
<comment type="similarity">
    <text evidence="2">Belongs to the peptidase M20A family.</text>
</comment>
<keyword evidence="8" id="KW-0482">Metalloprotease</keyword>
<dbReference type="InterPro" id="IPR001261">
    <property type="entry name" value="ArgE/DapE_CS"/>
</dbReference>
<dbReference type="InterPro" id="IPR050072">
    <property type="entry name" value="Peptidase_M20A"/>
</dbReference>
<evidence type="ECO:0000256" key="2">
    <source>
        <dbReference type="ARBA" id="ARBA00006247"/>
    </source>
</evidence>
<dbReference type="GO" id="GO:0006526">
    <property type="term" value="P:L-arginine biosynthetic process"/>
    <property type="evidence" value="ECO:0007669"/>
    <property type="project" value="TreeGrafter"/>
</dbReference>
<dbReference type="RefSeq" id="WP_123163544.1">
    <property type="nucleotide sequence ID" value="NZ_RIAX01000001.1"/>
</dbReference>
<evidence type="ECO:0000256" key="4">
    <source>
        <dbReference type="ARBA" id="ARBA00022723"/>
    </source>
</evidence>
<dbReference type="Gene3D" id="3.30.70.360">
    <property type="match status" value="2"/>
</dbReference>
<dbReference type="SUPFAM" id="SSF53187">
    <property type="entry name" value="Zn-dependent exopeptidases"/>
    <property type="match status" value="1"/>
</dbReference>
<dbReference type="GO" id="GO:0006508">
    <property type="term" value="P:proteolysis"/>
    <property type="evidence" value="ECO:0007669"/>
    <property type="project" value="UniProtKB-KW"/>
</dbReference>
<dbReference type="NCBIfam" id="NF005591">
    <property type="entry name" value="PRK07318.1"/>
    <property type="match status" value="1"/>
</dbReference>
<dbReference type="PANTHER" id="PTHR43808:SF31">
    <property type="entry name" value="N-ACETYL-L-CITRULLINE DEACETYLASE"/>
    <property type="match status" value="1"/>
</dbReference>
<accession>A0A3M8PAV8</accession>
<evidence type="ECO:0000256" key="8">
    <source>
        <dbReference type="ARBA" id="ARBA00023049"/>
    </source>
</evidence>
<evidence type="ECO:0000313" key="10">
    <source>
        <dbReference type="Proteomes" id="UP000275473"/>
    </source>
</evidence>
<sequence length="461" mass="50699">MDWQLEAEKRQGDMLRELQELIAIPSVLSEEAAPDAPFGKDVKRALEWFLKKGEENGFQVKNVDHVAGHLEIGEGEELLGILGHIDVVPPGGGWTKDPFGGTIENGKLFGRGAIDDKGPTIAAWTALNIVKDAGVEFDKRVRLIIGTDEESGFRCVKQYFQKEEMPTIGFAPDADFPIINAEKGIAGLVFSKSSFSQEDVLATFHSGNRTNMVPDLAEATVNGELSEWQSVFDQFCQQHNVTGAAEQQEEFVRLTVHGKAAHAMEPDHGINAGVLLALFLKDRLTGDGKEFADFLTENFHDDTRGQNLGLAYSDETSGDTTFNAGIIRFDCEKGATIEVSMRYSVSFPFEEKMETFQTEGFSWNVHSNSPPHHVDADDPFIRTLQNAYERQTGSPAELLTIGGGTYARVLDKGVAFGMLFPGEPDVAHQADEFVDIANLTKATAIYAEAIFQLACRKKEET</sequence>
<keyword evidence="6" id="KW-0862">Zinc</keyword>
<dbReference type="GO" id="GO:0008237">
    <property type="term" value="F:metallopeptidase activity"/>
    <property type="evidence" value="ECO:0007669"/>
    <property type="project" value="UniProtKB-KW"/>
</dbReference>
<keyword evidence="5" id="KW-0378">Hydrolase</keyword>
<dbReference type="InterPro" id="IPR036264">
    <property type="entry name" value="Bact_exopeptidase_dim_dom"/>
</dbReference>
<comment type="cofactor">
    <cofactor evidence="1">
        <name>Zn(2+)</name>
        <dbReference type="ChEBI" id="CHEBI:29105"/>
    </cofactor>
</comment>
<keyword evidence="7" id="KW-0224">Dipeptidase</keyword>
<dbReference type="NCBIfam" id="TIGR01887">
    <property type="entry name" value="dipeptidaselike"/>
    <property type="match status" value="1"/>
</dbReference>
<keyword evidence="3" id="KW-0645">Protease</keyword>
<dbReference type="Proteomes" id="UP000275473">
    <property type="component" value="Unassembled WGS sequence"/>
</dbReference>